<sequence length="232" mass="27164">MRKIFFLMLVLPTLFLTACSEDAIEGEEYPYGHYEDDKMIGEVMETNKEEGIIQVDISEWEKRDHKGPDMTDEGYHYSAMINDGTVFAYEDGTEATMDDLKIDQKILVNPPRGDEFEGIAEEIILLDMTYEEKYWRLLSRSHGFNIMVMYHPEEYVPPEMGETMFANVMDILEGTDISAGAGWLPYEEDYIVDFKEELDIEEFPVILVFDTEKLLFKTYDVEELYAYFEEMK</sequence>
<dbReference type="EMBL" id="BMEY01000001">
    <property type="protein sequence ID" value="GGA60174.1"/>
    <property type="molecule type" value="Genomic_DNA"/>
</dbReference>
<gene>
    <name evidence="2" type="ORF">GCM10008025_00240</name>
</gene>
<feature type="chain" id="PRO_5038612510" evidence="1">
    <location>
        <begin position="19"/>
        <end position="232"/>
    </location>
</feature>
<dbReference type="Proteomes" id="UP000613512">
    <property type="component" value="Unassembled WGS sequence"/>
</dbReference>
<reference evidence="2" key="2">
    <citation type="submission" date="2020-09" db="EMBL/GenBank/DDBJ databases">
        <authorList>
            <person name="Sun Q."/>
            <person name="Zhou Y."/>
        </authorList>
    </citation>
    <scope>NUCLEOTIDE SEQUENCE</scope>
    <source>
        <strain evidence="2">CGMCC 1.12408</strain>
    </source>
</reference>
<dbReference type="PROSITE" id="PS51257">
    <property type="entry name" value="PROKAR_LIPOPROTEIN"/>
    <property type="match status" value="1"/>
</dbReference>
<dbReference type="AlphaFoldDB" id="A0A916RL22"/>
<evidence type="ECO:0000313" key="3">
    <source>
        <dbReference type="Proteomes" id="UP000613512"/>
    </source>
</evidence>
<accession>A0A916RL22</accession>
<reference evidence="2" key="1">
    <citation type="journal article" date="2014" name="Int. J. Syst. Evol. Microbiol.">
        <title>Complete genome sequence of Corynebacterium casei LMG S-19264T (=DSM 44701T), isolated from a smear-ripened cheese.</title>
        <authorList>
            <consortium name="US DOE Joint Genome Institute (JGI-PGF)"/>
            <person name="Walter F."/>
            <person name="Albersmeier A."/>
            <person name="Kalinowski J."/>
            <person name="Ruckert C."/>
        </authorList>
    </citation>
    <scope>NUCLEOTIDE SEQUENCE</scope>
    <source>
        <strain evidence="2">CGMCC 1.12408</strain>
    </source>
</reference>
<name>A0A916RL22_9BACI</name>
<dbReference type="RefSeq" id="WP_188382652.1">
    <property type="nucleotide sequence ID" value="NZ_BMEY01000001.1"/>
</dbReference>
<organism evidence="2 3">
    <name type="scientific">Ornithinibacillus halotolerans</name>
    <dbReference type="NCBI Taxonomy" id="1274357"/>
    <lineage>
        <taxon>Bacteria</taxon>
        <taxon>Bacillati</taxon>
        <taxon>Bacillota</taxon>
        <taxon>Bacilli</taxon>
        <taxon>Bacillales</taxon>
        <taxon>Bacillaceae</taxon>
        <taxon>Ornithinibacillus</taxon>
    </lineage>
</organism>
<keyword evidence="1" id="KW-0732">Signal</keyword>
<evidence type="ECO:0000256" key="1">
    <source>
        <dbReference type="SAM" id="SignalP"/>
    </source>
</evidence>
<feature type="signal peptide" evidence="1">
    <location>
        <begin position="1"/>
        <end position="18"/>
    </location>
</feature>
<comment type="caution">
    <text evidence="2">The sequence shown here is derived from an EMBL/GenBank/DDBJ whole genome shotgun (WGS) entry which is preliminary data.</text>
</comment>
<proteinExistence type="predicted"/>
<protein>
    <submittedName>
        <fullName evidence="2">Uncharacterized protein</fullName>
    </submittedName>
</protein>
<keyword evidence="3" id="KW-1185">Reference proteome</keyword>
<evidence type="ECO:0000313" key="2">
    <source>
        <dbReference type="EMBL" id="GGA60174.1"/>
    </source>
</evidence>